<dbReference type="Proteomes" id="UP000184047">
    <property type="component" value="Unassembled WGS sequence"/>
</dbReference>
<keyword evidence="6" id="KW-1185">Reference proteome</keyword>
<dbReference type="SUPFAM" id="SSF51182">
    <property type="entry name" value="RmlC-like cupins"/>
    <property type="match status" value="1"/>
</dbReference>
<evidence type="ECO:0000259" key="4">
    <source>
        <dbReference type="Pfam" id="PF17954"/>
    </source>
</evidence>
<evidence type="ECO:0000259" key="3">
    <source>
        <dbReference type="Pfam" id="PF02678"/>
    </source>
</evidence>
<dbReference type="InterPro" id="IPR012093">
    <property type="entry name" value="Pirin"/>
</dbReference>
<evidence type="ECO:0008006" key="7">
    <source>
        <dbReference type="Google" id="ProtNLM"/>
    </source>
</evidence>
<dbReference type="EMBL" id="FQWT01000004">
    <property type="protein sequence ID" value="SHH53527.1"/>
    <property type="molecule type" value="Genomic_DNA"/>
</dbReference>
<evidence type="ECO:0000256" key="2">
    <source>
        <dbReference type="RuleBase" id="RU003457"/>
    </source>
</evidence>
<feature type="domain" description="Quercetin 2,3-dioxygenase C-terminal cupin" evidence="4">
    <location>
        <begin position="141"/>
        <end position="224"/>
    </location>
</feature>
<name>A0A1M5TRY2_9FLAO</name>
<dbReference type="PANTHER" id="PTHR43212">
    <property type="entry name" value="QUERCETIN 2,3-DIOXYGENASE"/>
    <property type="match status" value="1"/>
</dbReference>
<dbReference type="InterPro" id="IPR011051">
    <property type="entry name" value="RmlC_Cupin_sf"/>
</dbReference>
<evidence type="ECO:0000313" key="5">
    <source>
        <dbReference type="EMBL" id="SHH53527.1"/>
    </source>
</evidence>
<comment type="similarity">
    <text evidence="1 2">Belongs to the pirin family.</text>
</comment>
<dbReference type="Gene3D" id="2.60.120.10">
    <property type="entry name" value="Jelly Rolls"/>
    <property type="match status" value="2"/>
</dbReference>
<evidence type="ECO:0000256" key="1">
    <source>
        <dbReference type="ARBA" id="ARBA00008416"/>
    </source>
</evidence>
<dbReference type="CDD" id="cd02247">
    <property type="entry name" value="cupin_pirin_C"/>
    <property type="match status" value="1"/>
</dbReference>
<protein>
    <recommendedName>
        <fullName evidence="7">Pirin N-terminal domain-containing protein</fullName>
    </recommendedName>
</protein>
<dbReference type="STRING" id="421058.SAMN05421866_3091"/>
<dbReference type="Pfam" id="PF17954">
    <property type="entry name" value="Pirin_C_2"/>
    <property type="match status" value="1"/>
</dbReference>
<evidence type="ECO:0000313" key="6">
    <source>
        <dbReference type="Proteomes" id="UP000184047"/>
    </source>
</evidence>
<proteinExistence type="inferred from homology"/>
<dbReference type="RefSeq" id="WP_073064512.1">
    <property type="nucleotide sequence ID" value="NZ_FQWT01000004.1"/>
</dbReference>
<dbReference type="InterPro" id="IPR041602">
    <property type="entry name" value="Quercetinase_C"/>
</dbReference>
<dbReference type="AlphaFoldDB" id="A0A1M5TRY2"/>
<dbReference type="PANTHER" id="PTHR43212:SF3">
    <property type="entry name" value="QUERCETIN 2,3-DIOXYGENASE"/>
    <property type="match status" value="1"/>
</dbReference>
<reference evidence="6" key="1">
    <citation type="submission" date="2016-11" db="EMBL/GenBank/DDBJ databases">
        <authorList>
            <person name="Varghese N."/>
            <person name="Submissions S."/>
        </authorList>
    </citation>
    <scope>NUCLEOTIDE SEQUENCE [LARGE SCALE GENOMIC DNA]</scope>
    <source>
        <strain evidence="6">DSM 19055</strain>
    </source>
</reference>
<dbReference type="InterPro" id="IPR014710">
    <property type="entry name" value="RmlC-like_jellyroll"/>
</dbReference>
<organism evidence="5 6">
    <name type="scientific">Chryseobacterium oranimense</name>
    <dbReference type="NCBI Taxonomy" id="421058"/>
    <lineage>
        <taxon>Bacteria</taxon>
        <taxon>Pseudomonadati</taxon>
        <taxon>Bacteroidota</taxon>
        <taxon>Flavobacteriia</taxon>
        <taxon>Flavobacteriales</taxon>
        <taxon>Weeksellaceae</taxon>
        <taxon>Chryseobacterium group</taxon>
        <taxon>Chryseobacterium</taxon>
    </lineage>
</organism>
<dbReference type="eggNOG" id="COG1741">
    <property type="taxonomic scope" value="Bacteria"/>
</dbReference>
<dbReference type="Pfam" id="PF02678">
    <property type="entry name" value="Pirin"/>
    <property type="match status" value="1"/>
</dbReference>
<sequence>MIQKIGREYFAGNGVIQTLYPGLALSNGDTGIGSIGRIDHAMSNRNGTIPMHPHINDEILSYFRSGKILHKDSEGNEVMIGKDRMMLMQAGKLFYHEETGKSEDEIFEGLQIFIRPAVKDLTPKVTFWDLDQLHSENKWRLVASHNDNNQFQFSSETWIYDIKLTKGSSIGLPSLPKMGLTCLLYVFKGEIEINDMNLQKKEAVIIKDEDIEISTNEGAELVLFVTNEEATIYKDGMFSGNKY</sequence>
<feature type="domain" description="Pirin N-terminal" evidence="3">
    <location>
        <begin position="47"/>
        <end position="114"/>
    </location>
</feature>
<dbReference type="OrthoDB" id="9780903at2"/>
<accession>A0A1M5TRY2</accession>
<dbReference type="InterPro" id="IPR003829">
    <property type="entry name" value="Pirin_N_dom"/>
</dbReference>
<gene>
    <name evidence="5" type="ORF">SAMN05421866_3091</name>
</gene>